<proteinExistence type="inferred from homology"/>
<comment type="caution">
    <text evidence="7">The sequence shown here is derived from an EMBL/GenBank/DDBJ whole genome shotgun (WGS) entry which is preliminary data.</text>
</comment>
<keyword evidence="3 6" id="KW-0812">Transmembrane</keyword>
<comment type="subcellular location">
    <subcellularLocation>
        <location evidence="1">Membrane</location>
        <topology evidence="1">Multi-pass membrane protein</topology>
    </subcellularLocation>
</comment>
<evidence type="ECO:0000256" key="1">
    <source>
        <dbReference type="ARBA" id="ARBA00004141"/>
    </source>
</evidence>
<comment type="similarity">
    <text evidence="2">Belongs to the multi antimicrobial extrusion (MATE) (TC 2.A.66.1) family.</text>
</comment>
<accession>A0ABX0VXF5</accession>
<feature type="transmembrane region" description="Helical" evidence="6">
    <location>
        <begin position="406"/>
        <end position="426"/>
    </location>
</feature>
<feature type="transmembrane region" description="Helical" evidence="6">
    <location>
        <begin position="381"/>
        <end position="400"/>
    </location>
</feature>
<evidence type="ECO:0000313" key="7">
    <source>
        <dbReference type="EMBL" id="NIY72363.1"/>
    </source>
</evidence>
<dbReference type="Proteomes" id="UP000709466">
    <property type="component" value="Unassembled WGS sequence"/>
</dbReference>
<evidence type="ECO:0000256" key="4">
    <source>
        <dbReference type="ARBA" id="ARBA00022989"/>
    </source>
</evidence>
<reference evidence="7 8" key="1">
    <citation type="submission" date="2020-03" db="EMBL/GenBank/DDBJ databases">
        <title>Bacterial isolates of synthetic phycosphere.</title>
        <authorList>
            <person name="Fu H."/>
            <person name="Moran M.A."/>
        </authorList>
    </citation>
    <scope>NUCLEOTIDE SEQUENCE [LARGE SCALE GENOMIC DNA]</scope>
    <source>
        <strain evidence="7 8">HF1</strain>
    </source>
</reference>
<dbReference type="EMBL" id="JAATOP010000004">
    <property type="protein sequence ID" value="NIY72363.1"/>
    <property type="molecule type" value="Genomic_DNA"/>
</dbReference>
<feature type="transmembrane region" description="Helical" evidence="6">
    <location>
        <begin position="311"/>
        <end position="336"/>
    </location>
</feature>
<sequence>MSEITHARVLKIAFPIVLANATVPLLGLVDTGVVGQLGAAEPIGGVAIGALVLSSIYWVCGFLRMGTTGLTSQALGEGQSREVASLLLRGLLIGGGFGLLVILLQLPLIAGAFAISPASDEVESLARDYMTIRVWSAPAAVSMYALTGWLIAQERSRAVLVQQIFANGINIILDILFVLVWDFGVKGVAMATFIAEWGGLLLGLWLCRDAFAVKLRWPEILDPARLKRMVVVNTDILIRTLLLQSIIILFVMWGARFGDVTLAANEVLMQFVTLTAFALDGFAFSAEALVGQALGRKDKPMLRRAALLTSYWGFGACVVFAVFFAFGGGAIIDILTTAPDVRSHAREFLPWMVAGPVIGVSAWMLDGIFIGATRSRDMRNMMLISFVIYVAAAIPLMAAFGNHGLWAAMLVSWIARGVTLGLRYPALERTAI</sequence>
<dbReference type="InterPro" id="IPR044644">
    <property type="entry name" value="DinF-like"/>
</dbReference>
<feature type="transmembrane region" description="Helical" evidence="6">
    <location>
        <begin position="135"/>
        <end position="152"/>
    </location>
</feature>
<evidence type="ECO:0000256" key="5">
    <source>
        <dbReference type="ARBA" id="ARBA00023136"/>
    </source>
</evidence>
<feature type="transmembrane region" description="Helical" evidence="6">
    <location>
        <begin position="164"/>
        <end position="181"/>
    </location>
</feature>
<protein>
    <submittedName>
        <fullName evidence="7">MATE family efflux transporter</fullName>
    </submittedName>
</protein>
<dbReference type="PANTHER" id="PTHR42893:SF46">
    <property type="entry name" value="PROTEIN DETOXIFICATION 44, CHLOROPLASTIC"/>
    <property type="match status" value="1"/>
</dbReference>
<feature type="transmembrane region" description="Helical" evidence="6">
    <location>
        <begin position="12"/>
        <end position="37"/>
    </location>
</feature>
<name>A0ABX0VXF5_9RHOB</name>
<feature type="transmembrane region" description="Helical" evidence="6">
    <location>
        <begin position="43"/>
        <end position="65"/>
    </location>
</feature>
<keyword evidence="4 6" id="KW-1133">Transmembrane helix</keyword>
<dbReference type="RefSeq" id="WP_167637743.1">
    <property type="nucleotide sequence ID" value="NZ_JAATOP010000004.1"/>
</dbReference>
<feature type="transmembrane region" description="Helical" evidence="6">
    <location>
        <begin position="187"/>
        <end position="207"/>
    </location>
</feature>
<keyword evidence="8" id="KW-1185">Reference proteome</keyword>
<feature type="transmembrane region" description="Helical" evidence="6">
    <location>
        <begin position="86"/>
        <end position="115"/>
    </location>
</feature>
<dbReference type="InterPro" id="IPR002528">
    <property type="entry name" value="MATE_fam"/>
</dbReference>
<dbReference type="CDD" id="cd13136">
    <property type="entry name" value="MATE_DinF_like"/>
    <property type="match status" value="1"/>
</dbReference>
<dbReference type="NCBIfam" id="TIGR00797">
    <property type="entry name" value="matE"/>
    <property type="match status" value="1"/>
</dbReference>
<feature type="transmembrane region" description="Helical" evidence="6">
    <location>
        <begin position="236"/>
        <end position="255"/>
    </location>
</feature>
<evidence type="ECO:0000256" key="2">
    <source>
        <dbReference type="ARBA" id="ARBA00010199"/>
    </source>
</evidence>
<evidence type="ECO:0000313" key="8">
    <source>
        <dbReference type="Proteomes" id="UP000709466"/>
    </source>
</evidence>
<feature type="transmembrane region" description="Helical" evidence="6">
    <location>
        <begin position="348"/>
        <end position="369"/>
    </location>
</feature>
<evidence type="ECO:0000256" key="3">
    <source>
        <dbReference type="ARBA" id="ARBA00022692"/>
    </source>
</evidence>
<dbReference type="PANTHER" id="PTHR42893">
    <property type="entry name" value="PROTEIN DETOXIFICATION 44, CHLOROPLASTIC-RELATED"/>
    <property type="match status" value="1"/>
</dbReference>
<gene>
    <name evidence="7" type="ORF">HCZ30_07920</name>
</gene>
<feature type="transmembrane region" description="Helical" evidence="6">
    <location>
        <begin position="267"/>
        <end position="290"/>
    </location>
</feature>
<evidence type="ECO:0000256" key="6">
    <source>
        <dbReference type="SAM" id="Phobius"/>
    </source>
</evidence>
<dbReference type="Pfam" id="PF01554">
    <property type="entry name" value="MatE"/>
    <property type="match status" value="2"/>
</dbReference>
<organism evidence="7 8">
    <name type="scientific">Marivivens donghaensis</name>
    <dbReference type="NCBI Taxonomy" id="1699413"/>
    <lineage>
        <taxon>Bacteria</taxon>
        <taxon>Pseudomonadati</taxon>
        <taxon>Pseudomonadota</taxon>
        <taxon>Alphaproteobacteria</taxon>
        <taxon>Rhodobacterales</taxon>
        <taxon>Paracoccaceae</taxon>
        <taxon>Marivivens group</taxon>
        <taxon>Marivivens</taxon>
    </lineage>
</organism>
<keyword evidence="5 6" id="KW-0472">Membrane</keyword>